<dbReference type="Proteomes" id="UP000789524">
    <property type="component" value="Unassembled WGS sequence"/>
</dbReference>
<reference evidence="1" key="1">
    <citation type="submission" date="2021-09" db="EMBL/GenBank/DDBJ databases">
        <authorList>
            <person name="Martin H S."/>
        </authorList>
    </citation>
    <scope>NUCLEOTIDE SEQUENCE</scope>
</reference>
<dbReference type="EMBL" id="CAKASE010000043">
    <property type="protein sequence ID" value="CAG9558783.1"/>
    <property type="molecule type" value="Genomic_DNA"/>
</dbReference>
<proteinExistence type="predicted"/>
<sequence length="90" mass="10071">MFSNTKRVITDVRLGRADVRTARDAAVKSYAEHDRRCDARLTQCELSGNCRVGKAVASLAELSRPKPMTAKGGVAMHCYKFWRDESLLLL</sequence>
<accession>A0A8J2Q5Q6</accession>
<keyword evidence="2" id="KW-1185">Reference proteome</keyword>
<name>A0A8J2Q5Q6_9NEOP</name>
<evidence type="ECO:0000313" key="2">
    <source>
        <dbReference type="Proteomes" id="UP000789524"/>
    </source>
</evidence>
<protein>
    <submittedName>
        <fullName evidence="1">(African queen) hypothetical protein</fullName>
    </submittedName>
</protein>
<organism evidence="1 2">
    <name type="scientific">Danaus chrysippus</name>
    <name type="common">African queen</name>
    <dbReference type="NCBI Taxonomy" id="151541"/>
    <lineage>
        <taxon>Eukaryota</taxon>
        <taxon>Metazoa</taxon>
        <taxon>Ecdysozoa</taxon>
        <taxon>Arthropoda</taxon>
        <taxon>Hexapoda</taxon>
        <taxon>Insecta</taxon>
        <taxon>Pterygota</taxon>
        <taxon>Neoptera</taxon>
        <taxon>Endopterygota</taxon>
        <taxon>Lepidoptera</taxon>
        <taxon>Glossata</taxon>
        <taxon>Ditrysia</taxon>
        <taxon>Papilionoidea</taxon>
        <taxon>Nymphalidae</taxon>
        <taxon>Danainae</taxon>
        <taxon>Danaini</taxon>
        <taxon>Danaina</taxon>
        <taxon>Danaus</taxon>
        <taxon>Anosia</taxon>
    </lineage>
</organism>
<dbReference type="AlphaFoldDB" id="A0A8J2Q5Q6"/>
<evidence type="ECO:0000313" key="1">
    <source>
        <dbReference type="EMBL" id="CAG9558783.1"/>
    </source>
</evidence>
<comment type="caution">
    <text evidence="1">The sequence shown here is derived from an EMBL/GenBank/DDBJ whole genome shotgun (WGS) entry which is preliminary data.</text>
</comment>
<gene>
    <name evidence="1" type="ORF">DCHRY22_LOCUS785</name>
</gene>